<dbReference type="PANTHER" id="PTHR10783">
    <property type="entry name" value="XENOTROPIC AND POLYTROPIC RETROVIRUS RECEPTOR 1-RELATED"/>
    <property type="match status" value="1"/>
</dbReference>
<dbReference type="GO" id="GO:0000822">
    <property type="term" value="F:inositol hexakisphosphate binding"/>
    <property type="evidence" value="ECO:0007669"/>
    <property type="project" value="TreeGrafter"/>
</dbReference>
<proteinExistence type="inferred from homology"/>
<evidence type="ECO:0000313" key="11">
    <source>
        <dbReference type="Proteomes" id="UP000664859"/>
    </source>
</evidence>
<accession>A0A835YP28</accession>
<reference evidence="10" key="1">
    <citation type="submission" date="2021-02" db="EMBL/GenBank/DDBJ databases">
        <title>First Annotated Genome of the Yellow-green Alga Tribonema minus.</title>
        <authorList>
            <person name="Mahan K.M."/>
        </authorList>
    </citation>
    <scope>NUCLEOTIDE SEQUENCE</scope>
    <source>
        <strain evidence="10">UTEX B ZZ1240</strain>
    </source>
</reference>
<feature type="transmembrane region" description="Helical" evidence="7">
    <location>
        <begin position="419"/>
        <end position="438"/>
    </location>
</feature>
<gene>
    <name evidence="10" type="ORF">JKP88DRAFT_350193</name>
</gene>
<dbReference type="PROSITE" id="PS51380">
    <property type="entry name" value="EXS"/>
    <property type="match status" value="1"/>
</dbReference>
<dbReference type="Pfam" id="PF03124">
    <property type="entry name" value="EXS"/>
    <property type="match status" value="2"/>
</dbReference>
<dbReference type="AlphaFoldDB" id="A0A835YP28"/>
<feature type="transmembrane region" description="Helical" evidence="7">
    <location>
        <begin position="714"/>
        <end position="732"/>
    </location>
</feature>
<keyword evidence="5 7" id="KW-0472">Membrane</keyword>
<dbReference type="PANTHER" id="PTHR10783:SF103">
    <property type="entry name" value="SOLUTE CARRIER FAMILY 53 MEMBER 1"/>
    <property type="match status" value="1"/>
</dbReference>
<keyword evidence="4 7" id="KW-1133">Transmembrane helix</keyword>
<feature type="transmembrane region" description="Helical" evidence="7">
    <location>
        <begin position="687"/>
        <end position="708"/>
    </location>
</feature>
<dbReference type="Proteomes" id="UP000664859">
    <property type="component" value="Unassembled WGS sequence"/>
</dbReference>
<feature type="region of interest" description="Disordered" evidence="6">
    <location>
        <begin position="312"/>
        <end position="342"/>
    </location>
</feature>
<evidence type="ECO:0000259" key="8">
    <source>
        <dbReference type="PROSITE" id="PS51380"/>
    </source>
</evidence>
<feature type="transmembrane region" description="Helical" evidence="7">
    <location>
        <begin position="612"/>
        <end position="630"/>
    </location>
</feature>
<feature type="domain" description="EXS" evidence="8">
    <location>
        <begin position="566"/>
        <end position="773"/>
    </location>
</feature>
<dbReference type="GO" id="GO:0006817">
    <property type="term" value="P:phosphate ion transport"/>
    <property type="evidence" value="ECO:0007669"/>
    <property type="project" value="TreeGrafter"/>
</dbReference>
<comment type="subcellular location">
    <subcellularLocation>
        <location evidence="1">Membrane</location>
        <topology evidence="1">Multi-pass membrane protein</topology>
    </subcellularLocation>
</comment>
<comment type="caution">
    <text evidence="10">The sequence shown here is derived from an EMBL/GenBank/DDBJ whole genome shotgun (WGS) entry which is preliminary data.</text>
</comment>
<dbReference type="GO" id="GO:0005794">
    <property type="term" value="C:Golgi apparatus"/>
    <property type="evidence" value="ECO:0007669"/>
    <property type="project" value="TreeGrafter"/>
</dbReference>
<feature type="compositionally biased region" description="Polar residues" evidence="6">
    <location>
        <begin position="323"/>
        <end position="334"/>
    </location>
</feature>
<evidence type="ECO:0000256" key="3">
    <source>
        <dbReference type="ARBA" id="ARBA00022692"/>
    </source>
</evidence>
<evidence type="ECO:0000256" key="1">
    <source>
        <dbReference type="ARBA" id="ARBA00004141"/>
    </source>
</evidence>
<dbReference type="InterPro" id="IPR004331">
    <property type="entry name" value="SPX_dom"/>
</dbReference>
<evidence type="ECO:0000313" key="10">
    <source>
        <dbReference type="EMBL" id="KAG5178815.1"/>
    </source>
</evidence>
<sequence length="786" mass="88749">MSVAAVGVVRVYYKADNCYLYLQGAAGLSQAELLQAAATKAGENVEHVFLAFAEGGNMVLHRPELALVVALTVLRLQALHKTATTLAELSKKPSREELIAVLAFALALYEAKTTSKLQDRTERQQQQRAREMVQFGLKLQDNIVAKWADHYLDYKKLKVVLSKKSKAWEAGVLAAAKAKAKLLRKGALSRLSSPAGPSPKKLGTAGDGKAFFNEANLPFESLVLSEVDKVERFYCRTVDRLAKELDALLLGEQAAQEGDGDRGGVEASTTVVEVDYQQAMSDIYRDLTLLRNFAILNYTGCVKILKKHDKKLAPSTKDAKPKPSSTGGVSSVPKTKQKRPGKDAAILAAAPKPCRPISEEVLAHVHKQDFYSCARLDDVMRACEREFALLFCGGDLAQARGMLLPQKLDEAIDWGQFQLGYHLGIAAILAFWVVWDCCVEVAKKGEDVSVMGQPAFRVFRAVAGLLLLHWAWAFSVLYWTRTRINFLYLFELDPRHQSPPLALFNDVAGETVVFLACLLAYYKAQVGALDHFIPGGYYPLALCLYVFKKLFLPLSVKLEVDFFATYCADVLTSSVKTLLDWAWTLMFFASGDFLLSRKKWVVRPPRHIWEHSFWYGSVLVPALCILPLWLRFQQCLKRYHDTGKRFPNLANALNSLYSFWWDVRQDWGLGHRQFGYLSDRRMQSRRWAYYATIAVDLVLRFNWLYSFIPPGKSHFFILPNYVTTLVIILEIFRRTLWGFFRLENEHLRNTEGYRSIDVVPLHFTTTKKADLSKVKVKRQGKALTPS</sequence>
<feature type="domain" description="SPX" evidence="9">
    <location>
        <begin position="133"/>
        <end position="322"/>
    </location>
</feature>
<dbReference type="GO" id="GO:0005886">
    <property type="term" value="C:plasma membrane"/>
    <property type="evidence" value="ECO:0007669"/>
    <property type="project" value="TreeGrafter"/>
</dbReference>
<feature type="transmembrane region" description="Helical" evidence="7">
    <location>
        <begin position="500"/>
        <end position="522"/>
    </location>
</feature>
<keyword evidence="11" id="KW-1185">Reference proteome</keyword>
<dbReference type="GO" id="GO:0016036">
    <property type="term" value="P:cellular response to phosphate starvation"/>
    <property type="evidence" value="ECO:0007669"/>
    <property type="project" value="TreeGrafter"/>
</dbReference>
<keyword evidence="3 7" id="KW-0812">Transmembrane</keyword>
<evidence type="ECO:0000256" key="4">
    <source>
        <dbReference type="ARBA" id="ARBA00022989"/>
    </source>
</evidence>
<organism evidence="10 11">
    <name type="scientific">Tribonema minus</name>
    <dbReference type="NCBI Taxonomy" id="303371"/>
    <lineage>
        <taxon>Eukaryota</taxon>
        <taxon>Sar</taxon>
        <taxon>Stramenopiles</taxon>
        <taxon>Ochrophyta</taxon>
        <taxon>PX clade</taxon>
        <taxon>Xanthophyceae</taxon>
        <taxon>Tribonematales</taxon>
        <taxon>Tribonemataceae</taxon>
        <taxon>Tribonema</taxon>
    </lineage>
</organism>
<evidence type="ECO:0000256" key="7">
    <source>
        <dbReference type="SAM" id="Phobius"/>
    </source>
</evidence>
<dbReference type="InterPro" id="IPR004342">
    <property type="entry name" value="EXS_C"/>
</dbReference>
<comment type="similarity">
    <text evidence="2">Belongs to the SYG1 (TC 2.A.94) family.</text>
</comment>
<dbReference type="OrthoDB" id="9970435at2759"/>
<evidence type="ECO:0000256" key="6">
    <source>
        <dbReference type="SAM" id="MobiDB-lite"/>
    </source>
</evidence>
<feature type="transmembrane region" description="Helical" evidence="7">
    <location>
        <begin position="458"/>
        <end position="480"/>
    </location>
</feature>
<dbReference type="PROSITE" id="PS51382">
    <property type="entry name" value="SPX"/>
    <property type="match status" value="1"/>
</dbReference>
<dbReference type="Pfam" id="PF03105">
    <property type="entry name" value="SPX"/>
    <property type="match status" value="1"/>
</dbReference>
<protein>
    <submittedName>
        <fullName evidence="10">EXS family-domain-containing protein</fullName>
    </submittedName>
</protein>
<dbReference type="EMBL" id="JAFCMP010000512">
    <property type="protein sequence ID" value="KAG5178815.1"/>
    <property type="molecule type" value="Genomic_DNA"/>
</dbReference>
<dbReference type="CDD" id="cd14447">
    <property type="entry name" value="SPX"/>
    <property type="match status" value="1"/>
</dbReference>
<name>A0A835YP28_9STRA</name>
<evidence type="ECO:0000259" key="9">
    <source>
        <dbReference type="PROSITE" id="PS51382"/>
    </source>
</evidence>
<evidence type="ECO:0000256" key="5">
    <source>
        <dbReference type="ARBA" id="ARBA00023136"/>
    </source>
</evidence>
<evidence type="ECO:0000256" key="2">
    <source>
        <dbReference type="ARBA" id="ARBA00009665"/>
    </source>
</evidence>
<feature type="transmembrane region" description="Helical" evidence="7">
    <location>
        <begin position="529"/>
        <end position="547"/>
    </location>
</feature>